<feature type="domain" description="HTH marR-type" evidence="2">
    <location>
        <begin position="60"/>
        <end position="196"/>
    </location>
</feature>
<gene>
    <name evidence="3" type="ORF">GCM10018785_44300</name>
</gene>
<dbReference type="Proteomes" id="UP000608024">
    <property type="component" value="Unassembled WGS sequence"/>
</dbReference>
<protein>
    <submittedName>
        <fullName evidence="3">MarR family transcriptional regulator</fullName>
    </submittedName>
</protein>
<dbReference type="InterPro" id="IPR036390">
    <property type="entry name" value="WH_DNA-bd_sf"/>
</dbReference>
<name>A0A918ZUH8_9ACTN</name>
<organism evidence="3 4">
    <name type="scientific">Streptomyces longispororuber</name>
    <dbReference type="NCBI Taxonomy" id="68230"/>
    <lineage>
        <taxon>Bacteria</taxon>
        <taxon>Bacillati</taxon>
        <taxon>Actinomycetota</taxon>
        <taxon>Actinomycetes</taxon>
        <taxon>Kitasatosporales</taxon>
        <taxon>Streptomycetaceae</taxon>
        <taxon>Streptomyces</taxon>
    </lineage>
</organism>
<dbReference type="PANTHER" id="PTHR33164:SF99">
    <property type="entry name" value="MARR FAMILY REGULATORY PROTEIN"/>
    <property type="match status" value="1"/>
</dbReference>
<dbReference type="SMART" id="SM00347">
    <property type="entry name" value="HTH_MARR"/>
    <property type="match status" value="1"/>
</dbReference>
<dbReference type="GO" id="GO:0003700">
    <property type="term" value="F:DNA-binding transcription factor activity"/>
    <property type="evidence" value="ECO:0007669"/>
    <property type="project" value="InterPro"/>
</dbReference>
<proteinExistence type="predicted"/>
<dbReference type="EMBL" id="BNBT01000071">
    <property type="protein sequence ID" value="GHE71024.1"/>
    <property type="molecule type" value="Genomic_DNA"/>
</dbReference>
<reference evidence="3" key="2">
    <citation type="submission" date="2020-09" db="EMBL/GenBank/DDBJ databases">
        <authorList>
            <person name="Sun Q."/>
            <person name="Ohkuma M."/>
        </authorList>
    </citation>
    <scope>NUCLEOTIDE SEQUENCE</scope>
    <source>
        <strain evidence="3">JCM 4784</strain>
    </source>
</reference>
<dbReference type="Pfam" id="PF12802">
    <property type="entry name" value="MarR_2"/>
    <property type="match status" value="1"/>
</dbReference>
<feature type="compositionally biased region" description="Polar residues" evidence="1">
    <location>
        <begin position="1"/>
        <end position="12"/>
    </location>
</feature>
<dbReference type="SUPFAM" id="SSF46785">
    <property type="entry name" value="Winged helix' DNA-binding domain"/>
    <property type="match status" value="1"/>
</dbReference>
<sequence length="211" mass="23034">MGCMDTPSTSARNAAPLPDRTAPAAPASPGSTPDAAPAPGPAGAGAPHGGAEPRWLGEEEQRTWLAYVHASTLLEDYLDRQLQRDAGMPHLYYALLVQLSSAPRRRMRMTELARSSKITRSRLSHAIARLERSGWVRREDCPTDKRGQFAILTDGGYEVLRHTAPGHVEAVRQAVFDRLTPAQQKSLGEIMRIVAEGLQPQEAGADLPWLR</sequence>
<evidence type="ECO:0000256" key="1">
    <source>
        <dbReference type="SAM" id="MobiDB-lite"/>
    </source>
</evidence>
<dbReference type="InterPro" id="IPR036388">
    <property type="entry name" value="WH-like_DNA-bd_sf"/>
</dbReference>
<dbReference type="AlphaFoldDB" id="A0A918ZUH8"/>
<comment type="caution">
    <text evidence="3">The sequence shown here is derived from an EMBL/GenBank/DDBJ whole genome shotgun (WGS) entry which is preliminary data.</text>
</comment>
<evidence type="ECO:0000259" key="2">
    <source>
        <dbReference type="PROSITE" id="PS50995"/>
    </source>
</evidence>
<evidence type="ECO:0000313" key="3">
    <source>
        <dbReference type="EMBL" id="GHE71024.1"/>
    </source>
</evidence>
<dbReference type="PRINTS" id="PR00598">
    <property type="entry name" value="HTHMARR"/>
</dbReference>
<evidence type="ECO:0000313" key="4">
    <source>
        <dbReference type="Proteomes" id="UP000608024"/>
    </source>
</evidence>
<feature type="compositionally biased region" description="Low complexity" evidence="1">
    <location>
        <begin position="22"/>
        <end position="37"/>
    </location>
</feature>
<accession>A0A918ZUH8</accession>
<reference evidence="3" key="1">
    <citation type="journal article" date="2014" name="Int. J. Syst. Evol. Microbiol.">
        <title>Complete genome sequence of Corynebacterium casei LMG S-19264T (=DSM 44701T), isolated from a smear-ripened cheese.</title>
        <authorList>
            <consortium name="US DOE Joint Genome Institute (JGI-PGF)"/>
            <person name="Walter F."/>
            <person name="Albersmeier A."/>
            <person name="Kalinowski J."/>
            <person name="Ruckert C."/>
        </authorList>
    </citation>
    <scope>NUCLEOTIDE SEQUENCE</scope>
    <source>
        <strain evidence="3">JCM 4784</strain>
    </source>
</reference>
<dbReference type="PANTHER" id="PTHR33164">
    <property type="entry name" value="TRANSCRIPTIONAL REGULATOR, MARR FAMILY"/>
    <property type="match status" value="1"/>
</dbReference>
<dbReference type="PROSITE" id="PS50995">
    <property type="entry name" value="HTH_MARR_2"/>
    <property type="match status" value="1"/>
</dbReference>
<dbReference type="InterPro" id="IPR000835">
    <property type="entry name" value="HTH_MarR-typ"/>
</dbReference>
<feature type="region of interest" description="Disordered" evidence="1">
    <location>
        <begin position="1"/>
        <end position="53"/>
    </location>
</feature>
<dbReference type="Gene3D" id="1.10.10.10">
    <property type="entry name" value="Winged helix-like DNA-binding domain superfamily/Winged helix DNA-binding domain"/>
    <property type="match status" value="1"/>
</dbReference>
<keyword evidence="4" id="KW-1185">Reference proteome</keyword>
<dbReference type="InterPro" id="IPR039422">
    <property type="entry name" value="MarR/SlyA-like"/>
</dbReference>
<dbReference type="GO" id="GO:0006950">
    <property type="term" value="P:response to stress"/>
    <property type="evidence" value="ECO:0007669"/>
    <property type="project" value="TreeGrafter"/>
</dbReference>